<keyword evidence="1" id="KW-0479">Metal-binding</keyword>
<dbReference type="EMBL" id="JHQK01000004">
    <property type="protein sequence ID" value="KHN67496.1"/>
    <property type="molecule type" value="Genomic_DNA"/>
</dbReference>
<evidence type="ECO:0000259" key="3">
    <source>
        <dbReference type="Pfam" id="PF06155"/>
    </source>
</evidence>
<evidence type="ECO:0000256" key="1">
    <source>
        <dbReference type="ARBA" id="ARBA00022723"/>
    </source>
</evidence>
<dbReference type="Pfam" id="PF06155">
    <property type="entry name" value="GBBH-like_N"/>
    <property type="match status" value="1"/>
</dbReference>
<name>A0A0B2U900_9GAMM</name>
<dbReference type="AlphaFoldDB" id="A0A0B2U900"/>
<feature type="domain" description="Gamma-butyrobetaine hydroxylase-like N-terminal" evidence="3">
    <location>
        <begin position="12"/>
        <end position="87"/>
    </location>
</feature>
<sequence>MQLRPDIRVDILNKQVHFIWSDGSSLCLSHQHLREICPCGFCRSKRIKQIKIEQAEIEITAMFDQGYGAQICFSDGHDKGIYPWVFLKEFSHC</sequence>
<organism evidence="4 5">
    <name type="scientific">Acinetobacter oleivorans</name>
    <dbReference type="NCBI Taxonomy" id="1148157"/>
    <lineage>
        <taxon>Bacteria</taxon>
        <taxon>Pseudomonadati</taxon>
        <taxon>Pseudomonadota</taxon>
        <taxon>Gammaproteobacteria</taxon>
        <taxon>Moraxellales</taxon>
        <taxon>Moraxellaceae</taxon>
        <taxon>Acinetobacter</taxon>
    </lineage>
</organism>
<evidence type="ECO:0000313" key="4">
    <source>
        <dbReference type="EMBL" id="KHN67496.1"/>
    </source>
</evidence>
<evidence type="ECO:0000256" key="2">
    <source>
        <dbReference type="ARBA" id="ARBA00023004"/>
    </source>
</evidence>
<protein>
    <recommendedName>
        <fullName evidence="3">Gamma-butyrobetaine hydroxylase-like N-terminal domain-containing protein</fullName>
    </recommendedName>
</protein>
<dbReference type="Gene3D" id="3.30.2020.30">
    <property type="match status" value="1"/>
</dbReference>
<accession>A0A0B2U900</accession>
<dbReference type="PANTHER" id="PTHR35303">
    <property type="entry name" value="OS02G0197800 PROTEIN"/>
    <property type="match status" value="1"/>
</dbReference>
<comment type="caution">
    <text evidence="4">The sequence shown here is derived from an EMBL/GenBank/DDBJ whole genome shotgun (WGS) entry which is preliminary data.</text>
</comment>
<dbReference type="InterPro" id="IPR010376">
    <property type="entry name" value="GBBH-like_N"/>
</dbReference>
<dbReference type="InterPro" id="IPR038492">
    <property type="entry name" value="GBBH-like_N_sf"/>
</dbReference>
<proteinExistence type="predicted"/>
<keyword evidence="2" id="KW-0408">Iron</keyword>
<dbReference type="GO" id="GO:0046872">
    <property type="term" value="F:metal ion binding"/>
    <property type="evidence" value="ECO:0007669"/>
    <property type="project" value="UniProtKB-KW"/>
</dbReference>
<dbReference type="Proteomes" id="UP000031012">
    <property type="component" value="Unassembled WGS sequence"/>
</dbReference>
<evidence type="ECO:0000313" key="5">
    <source>
        <dbReference type="Proteomes" id="UP000031012"/>
    </source>
</evidence>
<reference evidence="4 5" key="1">
    <citation type="submission" date="2014-03" db="EMBL/GenBank/DDBJ databases">
        <title>Genome sequence of the diesel-degrader and plant-growth promoter Acinetobacter oleivorans PF-1 isolated from the roots of poplar tree.</title>
        <authorList>
            <person name="Gkorezis P."/>
            <person name="van Hamme J."/>
            <person name="Rineau F."/>
            <person name="Vangronsveld J."/>
            <person name="Francetti A."/>
        </authorList>
    </citation>
    <scope>NUCLEOTIDE SEQUENCE [LARGE SCALE GENOMIC DNA]</scope>
    <source>
        <strain evidence="4 5">PF1</strain>
    </source>
</reference>
<gene>
    <name evidence="4" type="ORF">DH17_12585</name>
</gene>